<comment type="caution">
    <text evidence="1">The sequence shown here is derived from an EMBL/GenBank/DDBJ whole genome shotgun (WGS) entry which is preliminary data.</text>
</comment>
<dbReference type="SUPFAM" id="SSF53067">
    <property type="entry name" value="Actin-like ATPase domain"/>
    <property type="match status" value="1"/>
</dbReference>
<gene>
    <name evidence="1" type="ORF">UX20_C0007G0007</name>
</gene>
<dbReference type="EMBL" id="LCLH01000007">
    <property type="protein sequence ID" value="KKU14029.1"/>
    <property type="molecule type" value="Genomic_DNA"/>
</dbReference>
<organism evidence="1 2">
    <name type="scientific">Candidatus Magasanikbacteria bacterium GW2011_GWC2_45_8</name>
    <dbReference type="NCBI Taxonomy" id="1619050"/>
    <lineage>
        <taxon>Bacteria</taxon>
        <taxon>Candidatus Magasanikiibacteriota</taxon>
    </lineage>
</organism>
<dbReference type="CDD" id="cd24049">
    <property type="entry name" value="ASKHA_NBD_PilM"/>
    <property type="match status" value="1"/>
</dbReference>
<evidence type="ECO:0000313" key="1">
    <source>
        <dbReference type="EMBL" id="KKU14029.1"/>
    </source>
</evidence>
<dbReference type="PANTHER" id="PTHR32432:SF3">
    <property type="entry name" value="ETHANOLAMINE UTILIZATION PROTEIN EUTJ"/>
    <property type="match status" value="1"/>
</dbReference>
<dbReference type="InterPro" id="IPR050696">
    <property type="entry name" value="FtsA/MreB"/>
</dbReference>
<evidence type="ECO:0000313" key="2">
    <source>
        <dbReference type="Proteomes" id="UP000034911"/>
    </source>
</evidence>
<dbReference type="Gene3D" id="3.30.1490.300">
    <property type="match status" value="1"/>
</dbReference>
<dbReference type="STRING" id="1619050.UX20_C0007G0007"/>
<proteinExistence type="predicted"/>
<dbReference type="InterPro" id="IPR043129">
    <property type="entry name" value="ATPase_NBD"/>
</dbReference>
<dbReference type="NCBIfam" id="TIGR01175">
    <property type="entry name" value="pilM"/>
    <property type="match status" value="1"/>
</dbReference>
<name>A0A0G1N0J5_9BACT</name>
<protein>
    <submittedName>
        <fullName evidence="1">Type IV pilus assembly protein PilM, nonfunctional</fullName>
    </submittedName>
</protein>
<dbReference type="InterPro" id="IPR005883">
    <property type="entry name" value="PilM"/>
</dbReference>
<dbReference type="PIRSF" id="PIRSF019169">
    <property type="entry name" value="PilM"/>
    <property type="match status" value="1"/>
</dbReference>
<reference evidence="1 2" key="1">
    <citation type="journal article" date="2015" name="Nature">
        <title>rRNA introns, odd ribosomes, and small enigmatic genomes across a large radiation of phyla.</title>
        <authorList>
            <person name="Brown C.T."/>
            <person name="Hug L.A."/>
            <person name="Thomas B.C."/>
            <person name="Sharon I."/>
            <person name="Castelle C.J."/>
            <person name="Singh A."/>
            <person name="Wilkins M.J."/>
            <person name="Williams K.H."/>
            <person name="Banfield J.F."/>
        </authorList>
    </citation>
    <scope>NUCLEOTIDE SEQUENCE [LARGE SCALE GENOMIC DNA]</scope>
</reference>
<dbReference type="Proteomes" id="UP000034911">
    <property type="component" value="Unassembled WGS sequence"/>
</dbReference>
<dbReference type="Gene3D" id="3.30.420.40">
    <property type="match status" value="2"/>
</dbReference>
<dbReference type="Pfam" id="PF11104">
    <property type="entry name" value="PilM_2"/>
    <property type="match status" value="1"/>
</dbReference>
<accession>A0A0G1N0J5</accession>
<dbReference type="AlphaFoldDB" id="A0A0G1N0J5"/>
<dbReference type="PANTHER" id="PTHR32432">
    <property type="entry name" value="CELL DIVISION PROTEIN FTSA-RELATED"/>
    <property type="match status" value="1"/>
</dbReference>
<sequence length="367" mass="40914">MLFNPFKSVIGLDIGDETVKAVRLDLHRLSFKKIKTELVSYAEERLPDGSMFEGEIVKPEEVLHAVKKVSARTACKHKIPWVVCALPETKTFIKLLSIPVKQGMLSLNTIYEVAKKELPIPFNESYLDWQLMPHISNQSETKILLGAVLKKTADAYTYLLNIAGLTPLALEVEAMSITRTSLPPNSSGTHLILDIGQTSTTFIMYSNQTIQFTLSFEFSGNLLTERIQRALSCTEDEAERIKILCGMDFENCICHKQGQTKVCNIKEVMEKSMDELASYVQKGISFFSEHFSEAAEVDSIILSGGSGQMLFFDKELSKRAGKPVVRGNPLARIRTNTTLAKESSRPYMRFNTAIGLGLRGLHSPLGI</sequence>